<feature type="region of interest" description="Disordered" evidence="1">
    <location>
        <begin position="49"/>
        <end position="74"/>
    </location>
</feature>
<evidence type="ECO:0000313" key="3">
    <source>
        <dbReference type="Proteomes" id="UP000284706"/>
    </source>
</evidence>
<evidence type="ECO:0000256" key="1">
    <source>
        <dbReference type="SAM" id="MobiDB-lite"/>
    </source>
</evidence>
<dbReference type="EMBL" id="NHYE01001249">
    <property type="protein sequence ID" value="PPQ97442.1"/>
    <property type="molecule type" value="Genomic_DNA"/>
</dbReference>
<evidence type="ECO:0000313" key="2">
    <source>
        <dbReference type="EMBL" id="PPQ97442.1"/>
    </source>
</evidence>
<gene>
    <name evidence="2" type="ORF">CVT26_002852</name>
</gene>
<feature type="compositionally biased region" description="Polar residues" evidence="1">
    <location>
        <begin position="56"/>
        <end position="74"/>
    </location>
</feature>
<keyword evidence="3" id="KW-1185">Reference proteome</keyword>
<protein>
    <submittedName>
        <fullName evidence="2">Uncharacterized protein</fullName>
    </submittedName>
</protein>
<sequence>MLMRDESPSALPLATHGPTRVFYSSLGFFCDNPGSESVIALSPQDLEFSNRRGLGNQKSVPATDSDEGNTPSER</sequence>
<comment type="caution">
    <text evidence="2">The sequence shown here is derived from an EMBL/GenBank/DDBJ whole genome shotgun (WGS) entry which is preliminary data.</text>
</comment>
<accession>A0A409Y378</accession>
<dbReference type="InParanoid" id="A0A409Y378"/>
<reference evidence="2 3" key="1">
    <citation type="journal article" date="2018" name="Evol. Lett.">
        <title>Horizontal gene cluster transfer increased hallucinogenic mushroom diversity.</title>
        <authorList>
            <person name="Reynolds H.T."/>
            <person name="Vijayakumar V."/>
            <person name="Gluck-Thaler E."/>
            <person name="Korotkin H.B."/>
            <person name="Matheny P.B."/>
            <person name="Slot J.C."/>
        </authorList>
    </citation>
    <scope>NUCLEOTIDE SEQUENCE [LARGE SCALE GENOMIC DNA]</scope>
    <source>
        <strain evidence="2 3">SRW20</strain>
    </source>
</reference>
<dbReference type="Proteomes" id="UP000284706">
    <property type="component" value="Unassembled WGS sequence"/>
</dbReference>
<proteinExistence type="predicted"/>
<organism evidence="2 3">
    <name type="scientific">Gymnopilus dilepis</name>
    <dbReference type="NCBI Taxonomy" id="231916"/>
    <lineage>
        <taxon>Eukaryota</taxon>
        <taxon>Fungi</taxon>
        <taxon>Dikarya</taxon>
        <taxon>Basidiomycota</taxon>
        <taxon>Agaricomycotina</taxon>
        <taxon>Agaricomycetes</taxon>
        <taxon>Agaricomycetidae</taxon>
        <taxon>Agaricales</taxon>
        <taxon>Agaricineae</taxon>
        <taxon>Hymenogastraceae</taxon>
        <taxon>Gymnopilus</taxon>
    </lineage>
</organism>
<name>A0A409Y378_9AGAR</name>
<dbReference type="AlphaFoldDB" id="A0A409Y378"/>